<dbReference type="RefSeq" id="WP_045803041.1">
    <property type="nucleotide sequence ID" value="NZ_CP011071.1"/>
</dbReference>
<protein>
    <submittedName>
        <fullName evidence="2">Uncharacterized protein</fullName>
    </submittedName>
</protein>
<gene>
    <name evidence="2" type="ORF">VC82_2974</name>
</gene>
<keyword evidence="3" id="KW-1185">Reference proteome</keyword>
<sequence length="234" mass="26593">MENRIKSLERKSKVQTVIMLALAIGLIWLYIDPFNKTNDDVLQTKGIIVQDDTGNPRIAIGFPIDNKYRKRKDTLNGLVFMDKNGMDRIHLGQHGKLFLGGKYQERLNDGWSLFFNDNKGEERSGYGFSDDDNSIGLGMDYGGEFGGEAIYLYAAPNIAFMTINADLQKNKGIRDRIVLWHETDKDLSIAKISDSKKDGRIIFKAEKGRNPKIELIDSLNTKKTMPNKVSYEKH</sequence>
<evidence type="ECO:0000256" key="1">
    <source>
        <dbReference type="SAM" id="Phobius"/>
    </source>
</evidence>
<dbReference type="EMBL" id="CP011071">
    <property type="protein sequence ID" value="AKA36518.1"/>
    <property type="molecule type" value="Genomic_DNA"/>
</dbReference>
<feature type="transmembrane region" description="Helical" evidence="1">
    <location>
        <begin position="12"/>
        <end position="31"/>
    </location>
</feature>
<name>A0A0D5YXF7_9FLAO</name>
<dbReference type="HOGENOM" id="CLU_1183971_0_0_10"/>
<proteinExistence type="predicted"/>
<evidence type="ECO:0000313" key="3">
    <source>
        <dbReference type="Proteomes" id="UP000032726"/>
    </source>
</evidence>
<dbReference type="AlphaFoldDB" id="A0A0D5YXF7"/>
<reference evidence="2 3" key="1">
    <citation type="submission" date="2015-03" db="EMBL/GenBank/DDBJ databases">
        <title>Complete genome sequence of Muricauda lutaonensis CC-HSB-11T, isolated from a coastal hot spring.</title>
        <authorList>
            <person name="Kim K.M."/>
        </authorList>
    </citation>
    <scope>NUCLEOTIDE SEQUENCE [LARGE SCALE GENOMIC DNA]</scope>
    <source>
        <strain evidence="2 3">CC-HSB-11</strain>
    </source>
</reference>
<keyword evidence="1" id="KW-1133">Transmembrane helix</keyword>
<dbReference type="OrthoDB" id="1349101at2"/>
<accession>A0A0D5YXF7</accession>
<dbReference type="Proteomes" id="UP000032726">
    <property type="component" value="Chromosome"/>
</dbReference>
<keyword evidence="1" id="KW-0812">Transmembrane</keyword>
<keyword evidence="1" id="KW-0472">Membrane</keyword>
<evidence type="ECO:0000313" key="2">
    <source>
        <dbReference type="EMBL" id="AKA36518.1"/>
    </source>
</evidence>
<organism evidence="2 3">
    <name type="scientific">Flagellimonas lutaonensis</name>
    <dbReference type="NCBI Taxonomy" id="516051"/>
    <lineage>
        <taxon>Bacteria</taxon>
        <taxon>Pseudomonadati</taxon>
        <taxon>Bacteroidota</taxon>
        <taxon>Flavobacteriia</taxon>
        <taxon>Flavobacteriales</taxon>
        <taxon>Flavobacteriaceae</taxon>
        <taxon>Flagellimonas</taxon>
    </lineage>
</organism>
<dbReference type="KEGG" id="mlt:VC82_2974"/>